<evidence type="ECO:0000256" key="6">
    <source>
        <dbReference type="ARBA" id="ARBA00023136"/>
    </source>
</evidence>
<dbReference type="InterPro" id="IPR011701">
    <property type="entry name" value="MFS"/>
</dbReference>
<reference evidence="27 28" key="1">
    <citation type="submission" date="2014-10" db="EMBL/GenBank/DDBJ databases">
        <title>Whole genome sequence of Francisella endociliophora strain FSC1006, isolated from a laboratory culture of the marine ciliate Euplotes raikovi.</title>
        <authorList>
            <person name="Granberg M."/>
            <person name="Backman S."/>
            <person name="Lundmark E."/>
            <person name="Nilsson E."/>
            <person name="Karlsson E."/>
            <person name="Thelaus J."/>
            <person name="Ohrman C."/>
            <person name="Larkeryd A."/>
            <person name="Stenberg P."/>
        </authorList>
    </citation>
    <scope>NUCLEOTIDE SEQUENCE [LARGE SCALE GENOMIC DNA]</scope>
    <source>
        <strain evidence="27 28">FSC1006</strain>
    </source>
</reference>
<dbReference type="KEGG" id="frf:LO80_04925"/>
<protein>
    <recommendedName>
        <fullName evidence="21">Lysosomal dipeptide transporter MFSD1</fullName>
    </recommendedName>
    <alternativeName>
        <fullName evidence="22">Major facilitator superfamily domain-containing protein 1</fullName>
    </alternativeName>
</protein>
<dbReference type="EMBL" id="CP009574">
    <property type="protein sequence ID" value="AIT09373.1"/>
    <property type="molecule type" value="Genomic_DNA"/>
</dbReference>
<evidence type="ECO:0000256" key="3">
    <source>
        <dbReference type="ARBA" id="ARBA00022448"/>
    </source>
</evidence>
<feature type="transmembrane region" description="Helical" evidence="25">
    <location>
        <begin position="371"/>
        <end position="390"/>
    </location>
</feature>
<organism evidence="27 28">
    <name type="scientific">Candidatus Francisella endociliophora</name>
    <dbReference type="NCBI Taxonomy" id="653937"/>
    <lineage>
        <taxon>Bacteria</taxon>
        <taxon>Pseudomonadati</taxon>
        <taxon>Pseudomonadota</taxon>
        <taxon>Gammaproteobacteria</taxon>
        <taxon>Thiotrichales</taxon>
        <taxon>Francisellaceae</taxon>
        <taxon>Francisella</taxon>
    </lineage>
</organism>
<evidence type="ECO:0000256" key="1">
    <source>
        <dbReference type="ARBA" id="ARBA00004155"/>
    </source>
</evidence>
<evidence type="ECO:0000256" key="17">
    <source>
        <dbReference type="ARBA" id="ARBA00044903"/>
    </source>
</evidence>
<evidence type="ECO:0000256" key="9">
    <source>
        <dbReference type="ARBA" id="ARBA00044878"/>
    </source>
</evidence>
<evidence type="ECO:0000256" key="12">
    <source>
        <dbReference type="ARBA" id="ARBA00044891"/>
    </source>
</evidence>
<keyword evidence="3" id="KW-0813">Transport</keyword>
<dbReference type="SUPFAM" id="SSF103473">
    <property type="entry name" value="MFS general substrate transporter"/>
    <property type="match status" value="1"/>
</dbReference>
<dbReference type="PANTHER" id="PTHR23512">
    <property type="entry name" value="MAJOR FACILITATOR SUPERFAMILY DOMAIN-CONTAINING PROTEIN 1"/>
    <property type="match status" value="1"/>
</dbReference>
<evidence type="ECO:0000256" key="19">
    <source>
        <dbReference type="ARBA" id="ARBA00044919"/>
    </source>
</evidence>
<dbReference type="RefSeq" id="WP_040009094.1">
    <property type="nucleotide sequence ID" value="NZ_CP009574.1"/>
</dbReference>
<feature type="transmembrane region" description="Helical" evidence="25">
    <location>
        <begin position="281"/>
        <end position="298"/>
    </location>
</feature>
<comment type="catalytic activity">
    <reaction evidence="18">
        <text>L-histidyl-L-alpha-amino acid(out) = L-histidyl-L-alpha-amino acid(in)</text>
        <dbReference type="Rhea" id="RHEA:79379"/>
        <dbReference type="ChEBI" id="CHEBI:229964"/>
    </reaction>
</comment>
<sequence length="394" mass="43152">MIKWLCIPLLIWGIATLFYAFEIMLKSSMGSISDLFSVEFSLSNTQLASLSSAFYFTYIILQIPSGILIDKYGVRKMLIVAVIAALVGTLIFSIGGSFEIFLLARILMGVCGSLGFLCAITLAVQWFSIKNFALFAGLTNFIGYFGGALSGMPLTVLLTKTSWQSVYLSFTVICIIILISSFLFVHDNNSIAKNKNKHENINFKEVLRSIFKLDIVANGIFCATTMGATFALCDLWGRDFLLSLGYSNYYSSLAGNSLIFIGIAISAPLWGLLIRILTAKYLLMIGAILGFVASSVYLYLALPIVVLCIFSLCIGVSQSSHILSFSYVHDSVDKKVISAVFAFVNLCGVAGGAIVQLVIGILLDRHVPKEIVMSIIPLLFFVAFIMSLMMRKNK</sequence>
<feature type="transmembrane region" description="Helical" evidence="25">
    <location>
        <begin position="215"/>
        <end position="237"/>
    </location>
</feature>
<dbReference type="Pfam" id="PF07690">
    <property type="entry name" value="MFS_1"/>
    <property type="match status" value="1"/>
</dbReference>
<comment type="similarity">
    <text evidence="2">Belongs to the major facilitator superfamily.</text>
</comment>
<dbReference type="HOGENOM" id="CLU_001265_62_1_6"/>
<evidence type="ECO:0000313" key="28">
    <source>
        <dbReference type="Proteomes" id="UP000029672"/>
    </source>
</evidence>
<evidence type="ECO:0000256" key="23">
    <source>
        <dbReference type="ARBA" id="ARBA00045709"/>
    </source>
</evidence>
<evidence type="ECO:0000256" key="2">
    <source>
        <dbReference type="ARBA" id="ARBA00008335"/>
    </source>
</evidence>
<evidence type="ECO:0000256" key="8">
    <source>
        <dbReference type="ARBA" id="ARBA00044876"/>
    </source>
</evidence>
<evidence type="ECO:0000256" key="11">
    <source>
        <dbReference type="ARBA" id="ARBA00044884"/>
    </source>
</evidence>
<comment type="catalytic activity">
    <reaction evidence="16">
        <text>L-lysyl-L-lysine(out) = L-lysyl-L-lysine(in)</text>
        <dbReference type="Rhea" id="RHEA:79403"/>
        <dbReference type="ChEBI" id="CHEBI:229956"/>
    </reaction>
</comment>
<keyword evidence="4 25" id="KW-0812">Transmembrane</keyword>
<comment type="catalytic activity">
    <reaction evidence="12">
        <text>L-lysyl-L-alpha-amino acid(out) = L-lysyl-L-alpha-amino acid(in)</text>
        <dbReference type="Rhea" id="RHEA:79387"/>
        <dbReference type="ChEBI" id="CHEBI:229965"/>
    </reaction>
</comment>
<dbReference type="Proteomes" id="UP000029672">
    <property type="component" value="Chromosome"/>
</dbReference>
<comment type="catalytic activity">
    <reaction evidence="15">
        <text>L-arginyl-L-alpha-amino acid(out) = L-arginyl-L-alpha-amino acid(in)</text>
        <dbReference type="Rhea" id="RHEA:79371"/>
        <dbReference type="ChEBI" id="CHEBI:84315"/>
    </reaction>
</comment>
<gene>
    <name evidence="27" type="ORF">LO80_04925</name>
</gene>
<comment type="catalytic activity">
    <reaction evidence="10">
        <text>L-alpha-aminoacyl-L-arginine(out) = L-alpha-aminoacyl-L-arginine(in)</text>
        <dbReference type="Rhea" id="RHEA:79367"/>
        <dbReference type="ChEBI" id="CHEBI:229968"/>
    </reaction>
</comment>
<proteinExistence type="inferred from homology"/>
<feature type="transmembrane region" description="Helical" evidence="25">
    <location>
        <begin position="336"/>
        <end position="359"/>
    </location>
</feature>
<evidence type="ECO:0000256" key="15">
    <source>
        <dbReference type="ARBA" id="ARBA00044899"/>
    </source>
</evidence>
<evidence type="ECO:0000256" key="5">
    <source>
        <dbReference type="ARBA" id="ARBA00022989"/>
    </source>
</evidence>
<comment type="function">
    <text evidence="23">Lysosomal dipeptide uniporter that selectively exports lysine, arginine or histidine-containing dipeptides with a net positive charge from the lysosome lumen into the cytosol. Could play a role in a specific type of protein O-glycosylation indirectly regulating macrophages migration and tissue invasion. Also essential for liver homeostasis.</text>
</comment>
<feature type="transmembrane region" description="Helical" evidence="25">
    <location>
        <begin position="249"/>
        <end position="274"/>
    </location>
</feature>
<evidence type="ECO:0000256" key="24">
    <source>
        <dbReference type="ARBA" id="ARBA00046376"/>
    </source>
</evidence>
<evidence type="ECO:0000256" key="25">
    <source>
        <dbReference type="SAM" id="Phobius"/>
    </source>
</evidence>
<accession>A0A097EP83</accession>
<dbReference type="GO" id="GO:0005765">
    <property type="term" value="C:lysosomal membrane"/>
    <property type="evidence" value="ECO:0007669"/>
    <property type="project" value="UniProtKB-SubCell"/>
</dbReference>
<comment type="catalytic activity">
    <reaction evidence="19">
        <text>L-alanyl-L-lysine(out) = L-alanyl-L-lysine(in)</text>
        <dbReference type="Rhea" id="RHEA:79415"/>
        <dbReference type="ChEBI" id="CHEBI:192470"/>
    </reaction>
</comment>
<feature type="domain" description="Major facilitator superfamily (MFS) profile" evidence="26">
    <location>
        <begin position="8"/>
        <end position="394"/>
    </location>
</feature>
<keyword evidence="28" id="KW-1185">Reference proteome</keyword>
<evidence type="ECO:0000256" key="20">
    <source>
        <dbReference type="ARBA" id="ARBA00044924"/>
    </source>
</evidence>
<comment type="catalytic activity">
    <reaction evidence="9">
        <text>L-histidyl-glycine(out) = L-histidyl-glycine(in)</text>
        <dbReference type="Rhea" id="RHEA:79395"/>
        <dbReference type="ChEBI" id="CHEBI:229957"/>
    </reaction>
</comment>
<dbReference type="OrthoDB" id="4474610at2"/>
<dbReference type="PROSITE" id="PS50850">
    <property type="entry name" value="MFS"/>
    <property type="match status" value="1"/>
</dbReference>
<dbReference type="InterPro" id="IPR020846">
    <property type="entry name" value="MFS_dom"/>
</dbReference>
<evidence type="ECO:0000256" key="7">
    <source>
        <dbReference type="ARBA" id="ARBA00023228"/>
    </source>
</evidence>
<evidence type="ECO:0000256" key="10">
    <source>
        <dbReference type="ARBA" id="ARBA00044881"/>
    </source>
</evidence>
<evidence type="ECO:0000256" key="16">
    <source>
        <dbReference type="ARBA" id="ARBA00044900"/>
    </source>
</evidence>
<comment type="catalytic activity">
    <reaction evidence="14">
        <text>L-aspartyl-L-lysine(out) = L-aspartyl-L-lysine(in)</text>
        <dbReference type="Rhea" id="RHEA:79411"/>
        <dbReference type="ChEBI" id="CHEBI:229953"/>
    </reaction>
</comment>
<dbReference type="Gene3D" id="1.20.1250.20">
    <property type="entry name" value="MFS general substrate transporter like domains"/>
    <property type="match status" value="2"/>
</dbReference>
<dbReference type="STRING" id="1547445.LO80_04925"/>
<feature type="transmembrane region" description="Helical" evidence="25">
    <location>
        <begin position="100"/>
        <end position="124"/>
    </location>
</feature>
<evidence type="ECO:0000259" key="26">
    <source>
        <dbReference type="PROSITE" id="PS50850"/>
    </source>
</evidence>
<evidence type="ECO:0000256" key="14">
    <source>
        <dbReference type="ARBA" id="ARBA00044898"/>
    </source>
</evidence>
<comment type="catalytic activity">
    <reaction evidence="20">
        <text>L-lysyl-glycine(out) = L-lysyl-glycine(in)</text>
        <dbReference type="Rhea" id="RHEA:79407"/>
        <dbReference type="ChEBI" id="CHEBI:191202"/>
    </reaction>
</comment>
<evidence type="ECO:0000256" key="18">
    <source>
        <dbReference type="ARBA" id="ARBA00044912"/>
    </source>
</evidence>
<name>A0A097EP83_9GAMM</name>
<evidence type="ECO:0000256" key="22">
    <source>
        <dbReference type="ARBA" id="ARBA00045018"/>
    </source>
</evidence>
<comment type="catalytic activity">
    <reaction evidence="11">
        <text>L-alpha-aminoacyl-L-histidine(out) = L-alpha-aminoacyl-L-histidine(in)</text>
        <dbReference type="Rhea" id="RHEA:79375"/>
        <dbReference type="ChEBI" id="CHEBI:229967"/>
    </reaction>
</comment>
<comment type="catalytic activity">
    <reaction evidence="13">
        <text>L-alpha-aminoacyl-L-lysine(out) = L-alpha-aminoacyl-L-lysine(in)</text>
        <dbReference type="Rhea" id="RHEA:79383"/>
        <dbReference type="ChEBI" id="CHEBI:229966"/>
    </reaction>
</comment>
<evidence type="ECO:0000256" key="13">
    <source>
        <dbReference type="ARBA" id="ARBA00044893"/>
    </source>
</evidence>
<dbReference type="AlphaFoldDB" id="A0A097EP83"/>
<keyword evidence="6 25" id="KW-0472">Membrane</keyword>
<comment type="subcellular location">
    <subcellularLocation>
        <location evidence="1">Lysosome membrane</location>
        <topology evidence="1">Multi-pass membrane protein</topology>
    </subcellularLocation>
</comment>
<comment type="catalytic activity">
    <reaction evidence="17">
        <text>L-arginyl-glycine(out) = L-arginyl-glycine(in)</text>
        <dbReference type="Rhea" id="RHEA:79391"/>
        <dbReference type="ChEBI" id="CHEBI:229955"/>
    </reaction>
</comment>
<dbReference type="eggNOG" id="COG2223">
    <property type="taxonomic scope" value="Bacteria"/>
</dbReference>
<evidence type="ECO:0000256" key="4">
    <source>
        <dbReference type="ARBA" id="ARBA00022692"/>
    </source>
</evidence>
<evidence type="ECO:0000256" key="21">
    <source>
        <dbReference type="ARBA" id="ARBA00044985"/>
    </source>
</evidence>
<evidence type="ECO:0000313" key="27">
    <source>
        <dbReference type="EMBL" id="AIT09373.1"/>
    </source>
</evidence>
<keyword evidence="7" id="KW-0458">Lysosome</keyword>
<comment type="subunit">
    <text evidence="24">Homodimer. Interacts with lysosomal protein GLMP (via lumenal domain); the interaction starts while both proteins are still in the endoplasmic reticulum and is required for stabilization of MFSD1 in lysosomes but has no direct effect on its targeting to lysosomes or transporter activity.</text>
</comment>
<dbReference type="InterPro" id="IPR036259">
    <property type="entry name" value="MFS_trans_sf"/>
</dbReference>
<dbReference type="InterPro" id="IPR052187">
    <property type="entry name" value="MFSD1"/>
</dbReference>
<feature type="transmembrane region" description="Helical" evidence="25">
    <location>
        <begin position="166"/>
        <end position="185"/>
    </location>
</feature>
<dbReference type="PANTHER" id="PTHR23512:SF3">
    <property type="entry name" value="MAJOR FACILITATOR SUPERFAMILY DOMAIN-CONTAINING PROTEIN 1"/>
    <property type="match status" value="1"/>
</dbReference>
<comment type="catalytic activity">
    <reaction evidence="8">
        <text>L-lysyl-L-alanine(out) = L-lysyl-L-alanine(in)</text>
        <dbReference type="Rhea" id="RHEA:79399"/>
        <dbReference type="ChEBI" id="CHEBI:229954"/>
    </reaction>
</comment>
<feature type="transmembrane region" description="Helical" evidence="25">
    <location>
        <begin position="131"/>
        <end position="154"/>
    </location>
</feature>
<keyword evidence="5 25" id="KW-1133">Transmembrane helix</keyword>
<dbReference type="GO" id="GO:0022857">
    <property type="term" value="F:transmembrane transporter activity"/>
    <property type="evidence" value="ECO:0007669"/>
    <property type="project" value="InterPro"/>
</dbReference>
<feature type="transmembrane region" description="Helical" evidence="25">
    <location>
        <begin position="304"/>
        <end position="324"/>
    </location>
</feature>
<feature type="transmembrane region" description="Helical" evidence="25">
    <location>
        <begin position="44"/>
        <end position="61"/>
    </location>
</feature>
<feature type="transmembrane region" description="Helical" evidence="25">
    <location>
        <begin position="73"/>
        <end position="94"/>
    </location>
</feature>